<dbReference type="EMBL" id="JBHSAP010000007">
    <property type="protein sequence ID" value="MFC4075878.1"/>
    <property type="molecule type" value="Genomic_DNA"/>
</dbReference>
<evidence type="ECO:0000313" key="2">
    <source>
        <dbReference type="EMBL" id="MFC4075878.1"/>
    </source>
</evidence>
<protein>
    <submittedName>
        <fullName evidence="2">NAD(P)-dependent oxidoreductase</fullName>
    </submittedName>
</protein>
<dbReference type="InterPro" id="IPR016040">
    <property type="entry name" value="NAD(P)-bd_dom"/>
</dbReference>
<dbReference type="SUPFAM" id="SSF51735">
    <property type="entry name" value="NAD(P)-binding Rossmann-fold domains"/>
    <property type="match status" value="1"/>
</dbReference>
<reference evidence="3" key="1">
    <citation type="journal article" date="2019" name="Int. J. Syst. Evol. Microbiol.">
        <title>The Global Catalogue of Microorganisms (GCM) 10K type strain sequencing project: providing services to taxonomists for standard genome sequencing and annotation.</title>
        <authorList>
            <consortium name="The Broad Institute Genomics Platform"/>
            <consortium name="The Broad Institute Genome Sequencing Center for Infectious Disease"/>
            <person name="Wu L."/>
            <person name="Ma J."/>
        </authorList>
    </citation>
    <scope>NUCLEOTIDE SEQUENCE [LARGE SCALE GENOMIC DNA]</scope>
    <source>
        <strain evidence="3">IBRC-M 10813</strain>
    </source>
</reference>
<keyword evidence="3" id="KW-1185">Reference proteome</keyword>
<comment type="caution">
    <text evidence="2">The sequence shown here is derived from an EMBL/GenBank/DDBJ whole genome shotgun (WGS) entry which is preliminary data.</text>
</comment>
<dbReference type="CDD" id="cd05244">
    <property type="entry name" value="BVR-B_like_SDR_a"/>
    <property type="match status" value="1"/>
</dbReference>
<feature type="domain" description="NAD(P)-binding" evidence="1">
    <location>
        <begin position="7"/>
        <end position="199"/>
    </location>
</feature>
<dbReference type="InterPro" id="IPR051606">
    <property type="entry name" value="Polyketide_Oxido-like"/>
</dbReference>
<dbReference type="Proteomes" id="UP001595843">
    <property type="component" value="Unassembled WGS sequence"/>
</dbReference>
<accession>A0ABV8JF28</accession>
<dbReference type="InterPro" id="IPR036291">
    <property type="entry name" value="NAD(P)-bd_dom_sf"/>
</dbReference>
<dbReference type="Gene3D" id="3.40.50.720">
    <property type="entry name" value="NAD(P)-binding Rossmann-like Domain"/>
    <property type="match status" value="1"/>
</dbReference>
<name>A0ABV8JF28_9BACL</name>
<proteinExistence type="predicted"/>
<dbReference type="PANTHER" id="PTHR43355:SF2">
    <property type="entry name" value="FLAVIN REDUCTASE (NADPH)"/>
    <property type="match status" value="1"/>
</dbReference>
<sequence>MKIALIGATGTIGQRILLEALSRGHQVTVIARDPARVQEAKNVQVAIGDVFKPESIARAAAGHDAVISAYGPKHGEESSLLTATESLIEGVKQSGVRRFLTVGGAGSLEVAPGVHLVDTPEFPDAWKPIALAHRDALELYRQETELDWTYLSPAALIEPGERTGQFRTGTDQLITDKNGDSRISAEDFAVALLDELENPRFIRQRFTVAY</sequence>
<evidence type="ECO:0000259" key="1">
    <source>
        <dbReference type="Pfam" id="PF13460"/>
    </source>
</evidence>
<evidence type="ECO:0000313" key="3">
    <source>
        <dbReference type="Proteomes" id="UP001595843"/>
    </source>
</evidence>
<dbReference type="Pfam" id="PF13460">
    <property type="entry name" value="NAD_binding_10"/>
    <property type="match status" value="1"/>
</dbReference>
<dbReference type="RefSeq" id="WP_380702207.1">
    <property type="nucleotide sequence ID" value="NZ_JBHSAP010000007.1"/>
</dbReference>
<gene>
    <name evidence="2" type="ORF">ACFOUO_03555</name>
</gene>
<dbReference type="PANTHER" id="PTHR43355">
    <property type="entry name" value="FLAVIN REDUCTASE (NADPH)"/>
    <property type="match status" value="1"/>
</dbReference>
<organism evidence="2 3">
    <name type="scientific">Salinithrix halophila</name>
    <dbReference type="NCBI Taxonomy" id="1485204"/>
    <lineage>
        <taxon>Bacteria</taxon>
        <taxon>Bacillati</taxon>
        <taxon>Bacillota</taxon>
        <taxon>Bacilli</taxon>
        <taxon>Bacillales</taxon>
        <taxon>Thermoactinomycetaceae</taxon>
        <taxon>Salinithrix</taxon>
    </lineage>
</organism>